<comment type="caution">
    <text evidence="9">The sequence shown here is derived from an EMBL/GenBank/DDBJ whole genome shotgun (WGS) entry which is preliminary data.</text>
</comment>
<keyword evidence="5 8" id="KW-1133">Transmembrane helix</keyword>
<sequence>MNDGGERSGSQAADAETSSRNGDGEPTLGTGDSGSDRSGRAALLTRRRLTIAGTVLVLAGLFVAVRELDIRTITAEISSADPVVLGAAVVVYVVSWPLRGRRYDDVLAAMDHRSGTAVATVAVFVSQTANLAIPARAGDAVRAYVMKRQRGVSYAAGVASLTVERLFDLATIATLAVLATAWLAIGGDTGPLELVAEAGGARTALLAAAAVSTATVGVGAVVVTSARADHGLGAWLRAQGQGRPWLEGALEAAVQFASDVQVVVRQPRALAAIGAGSLLVWSLDVLTAVLVLAALDSGLPIGTVLSVGTLAVSVGNLAKVLPLSQGGVGLYEAAFTALVVGLTPVGASVALAAAIVDHALKNGVTLLGGTGAVAWLGLSLSDATTGSEATRETGSVLGEPKR</sequence>
<feature type="transmembrane region" description="Helical" evidence="8">
    <location>
        <begin position="301"/>
        <end position="321"/>
    </location>
</feature>
<feature type="transmembrane region" description="Helical" evidence="8">
    <location>
        <begin position="166"/>
        <end position="185"/>
    </location>
</feature>
<gene>
    <name evidence="9" type="ORF">ACFR99_08410</name>
</gene>
<organism evidence="9 10">
    <name type="scientific">Haloarchaeobius amylolyticus</name>
    <dbReference type="NCBI Taxonomy" id="1198296"/>
    <lineage>
        <taxon>Archaea</taxon>
        <taxon>Methanobacteriati</taxon>
        <taxon>Methanobacteriota</taxon>
        <taxon>Stenosarchaea group</taxon>
        <taxon>Halobacteria</taxon>
        <taxon>Halobacteriales</taxon>
        <taxon>Halorubellaceae</taxon>
        <taxon>Haloarchaeobius</taxon>
    </lineage>
</organism>
<dbReference type="GO" id="GO:0005886">
    <property type="term" value="C:plasma membrane"/>
    <property type="evidence" value="ECO:0007669"/>
    <property type="project" value="UniProtKB-SubCell"/>
</dbReference>
<protein>
    <submittedName>
        <fullName evidence="9">YbhN family protein</fullName>
    </submittedName>
</protein>
<dbReference type="Pfam" id="PF03706">
    <property type="entry name" value="LPG_synthase_TM"/>
    <property type="match status" value="1"/>
</dbReference>
<reference evidence="9 10" key="1">
    <citation type="journal article" date="2019" name="Int. J. Syst. Evol. Microbiol.">
        <title>The Global Catalogue of Microorganisms (GCM) 10K type strain sequencing project: providing services to taxonomists for standard genome sequencing and annotation.</title>
        <authorList>
            <consortium name="The Broad Institute Genomics Platform"/>
            <consortium name="The Broad Institute Genome Sequencing Center for Infectious Disease"/>
            <person name="Wu L."/>
            <person name="Ma J."/>
        </authorList>
    </citation>
    <scope>NUCLEOTIDE SEQUENCE [LARGE SCALE GENOMIC DNA]</scope>
    <source>
        <strain evidence="9 10">CGMCC 1.12230</strain>
    </source>
</reference>
<proteinExistence type="inferred from homology"/>
<keyword evidence="10" id="KW-1185">Reference proteome</keyword>
<feature type="compositionally biased region" description="Polar residues" evidence="7">
    <location>
        <begin position="8"/>
        <end position="21"/>
    </location>
</feature>
<dbReference type="EMBL" id="JBHUDI010000004">
    <property type="protein sequence ID" value="MFD1563569.1"/>
    <property type="molecule type" value="Genomic_DNA"/>
</dbReference>
<evidence type="ECO:0000256" key="6">
    <source>
        <dbReference type="ARBA" id="ARBA00023136"/>
    </source>
</evidence>
<evidence type="ECO:0000256" key="4">
    <source>
        <dbReference type="ARBA" id="ARBA00022692"/>
    </source>
</evidence>
<evidence type="ECO:0000313" key="10">
    <source>
        <dbReference type="Proteomes" id="UP001597076"/>
    </source>
</evidence>
<name>A0ABD6BFP3_9EURY</name>
<evidence type="ECO:0000256" key="1">
    <source>
        <dbReference type="ARBA" id="ARBA00004651"/>
    </source>
</evidence>
<evidence type="ECO:0000256" key="7">
    <source>
        <dbReference type="SAM" id="MobiDB-lite"/>
    </source>
</evidence>
<evidence type="ECO:0000256" key="5">
    <source>
        <dbReference type="ARBA" id="ARBA00022989"/>
    </source>
</evidence>
<evidence type="ECO:0000313" key="9">
    <source>
        <dbReference type="EMBL" id="MFD1563569.1"/>
    </source>
</evidence>
<keyword evidence="6 8" id="KW-0472">Membrane</keyword>
<accession>A0ABD6BFP3</accession>
<comment type="subcellular location">
    <subcellularLocation>
        <location evidence="1">Cell membrane</location>
        <topology evidence="1">Multi-pass membrane protein</topology>
    </subcellularLocation>
</comment>
<comment type="similarity">
    <text evidence="2">Belongs to the UPF0104 family.</text>
</comment>
<keyword evidence="3" id="KW-1003">Cell membrane</keyword>
<keyword evidence="4 8" id="KW-0812">Transmembrane</keyword>
<feature type="transmembrane region" description="Helical" evidence="8">
    <location>
        <begin position="205"/>
        <end position="226"/>
    </location>
</feature>
<feature type="transmembrane region" description="Helical" evidence="8">
    <location>
        <begin position="269"/>
        <end position="295"/>
    </location>
</feature>
<evidence type="ECO:0000256" key="3">
    <source>
        <dbReference type="ARBA" id="ARBA00022475"/>
    </source>
</evidence>
<evidence type="ECO:0000256" key="2">
    <source>
        <dbReference type="ARBA" id="ARBA00011061"/>
    </source>
</evidence>
<dbReference type="Proteomes" id="UP001597076">
    <property type="component" value="Unassembled WGS sequence"/>
</dbReference>
<feature type="transmembrane region" description="Helical" evidence="8">
    <location>
        <begin position="77"/>
        <end position="94"/>
    </location>
</feature>
<dbReference type="InterPro" id="IPR022791">
    <property type="entry name" value="L-PG_synthase/AglD"/>
</dbReference>
<dbReference type="RefSeq" id="WP_390286262.1">
    <property type="nucleotide sequence ID" value="NZ_JBHUDI010000004.1"/>
</dbReference>
<feature type="transmembrane region" description="Helical" evidence="8">
    <location>
        <begin position="333"/>
        <end position="356"/>
    </location>
</feature>
<feature type="region of interest" description="Disordered" evidence="7">
    <location>
        <begin position="1"/>
        <end position="39"/>
    </location>
</feature>
<dbReference type="AlphaFoldDB" id="A0ABD6BFP3"/>
<feature type="transmembrane region" description="Helical" evidence="8">
    <location>
        <begin position="49"/>
        <end position="65"/>
    </location>
</feature>
<dbReference type="PANTHER" id="PTHR39087:SF2">
    <property type="entry name" value="UPF0104 MEMBRANE PROTEIN MJ1595"/>
    <property type="match status" value="1"/>
</dbReference>
<evidence type="ECO:0000256" key="8">
    <source>
        <dbReference type="SAM" id="Phobius"/>
    </source>
</evidence>
<dbReference type="PANTHER" id="PTHR39087">
    <property type="entry name" value="UPF0104 MEMBRANE PROTEIN MJ1595"/>
    <property type="match status" value="1"/>
</dbReference>